<dbReference type="NCBIfam" id="NF001824">
    <property type="entry name" value="PRK00558.1-5"/>
    <property type="match status" value="1"/>
</dbReference>
<dbReference type="NCBIfam" id="TIGR00194">
    <property type="entry name" value="uvrC"/>
    <property type="match status" value="1"/>
</dbReference>
<dbReference type="InterPro" id="IPR010994">
    <property type="entry name" value="RuvA_2-like"/>
</dbReference>
<keyword evidence="5" id="KW-0234">DNA repair</keyword>
<dbReference type="Pfam" id="PF08459">
    <property type="entry name" value="UvrC_RNaseH_dom"/>
    <property type="match status" value="1"/>
</dbReference>
<dbReference type="GO" id="GO:0009380">
    <property type="term" value="C:excinuclease repair complex"/>
    <property type="evidence" value="ECO:0007669"/>
    <property type="project" value="InterPro"/>
</dbReference>
<feature type="domain" description="GIY-YIG" evidence="8">
    <location>
        <begin position="23"/>
        <end position="101"/>
    </location>
</feature>
<evidence type="ECO:0000259" key="8">
    <source>
        <dbReference type="PROSITE" id="PS50164"/>
    </source>
</evidence>
<keyword evidence="3" id="KW-0228">DNA excision</keyword>
<accession>A0A3B1BNL7</accession>
<dbReference type="SMART" id="SM00465">
    <property type="entry name" value="GIYc"/>
    <property type="match status" value="1"/>
</dbReference>
<keyword evidence="6" id="KW-0742">SOS response</keyword>
<evidence type="ECO:0000256" key="2">
    <source>
        <dbReference type="ARBA" id="ARBA00022763"/>
    </source>
</evidence>
<dbReference type="EMBL" id="UOFZ01000133">
    <property type="protein sequence ID" value="VAX13773.1"/>
    <property type="molecule type" value="Genomic_DNA"/>
</dbReference>
<dbReference type="PROSITE" id="PS50151">
    <property type="entry name" value="UVR"/>
    <property type="match status" value="1"/>
</dbReference>
<dbReference type="InterPro" id="IPR050066">
    <property type="entry name" value="UvrABC_protein_C"/>
</dbReference>
<dbReference type="PANTHER" id="PTHR30562">
    <property type="entry name" value="UVRC/OXIDOREDUCTASE"/>
    <property type="match status" value="1"/>
</dbReference>
<dbReference type="FunFam" id="3.40.1440.10:FF:000001">
    <property type="entry name" value="UvrABC system protein C"/>
    <property type="match status" value="1"/>
</dbReference>
<dbReference type="GO" id="GO:0009432">
    <property type="term" value="P:SOS response"/>
    <property type="evidence" value="ECO:0007669"/>
    <property type="project" value="UniProtKB-KW"/>
</dbReference>
<dbReference type="InterPro" id="IPR001162">
    <property type="entry name" value="UvrC_RNase_H_dom"/>
</dbReference>
<dbReference type="GO" id="GO:0009381">
    <property type="term" value="F:excinuclease ABC activity"/>
    <property type="evidence" value="ECO:0007669"/>
    <property type="project" value="InterPro"/>
</dbReference>
<dbReference type="InterPro" id="IPR001943">
    <property type="entry name" value="UVR_dom"/>
</dbReference>
<dbReference type="Gene3D" id="4.10.860.10">
    <property type="entry name" value="UVR domain"/>
    <property type="match status" value="1"/>
</dbReference>
<dbReference type="SUPFAM" id="SSF82771">
    <property type="entry name" value="GIY-YIG endonuclease"/>
    <property type="match status" value="1"/>
</dbReference>
<reference evidence="10" key="1">
    <citation type="submission" date="2018-06" db="EMBL/GenBank/DDBJ databases">
        <authorList>
            <person name="Zhirakovskaya E."/>
        </authorList>
    </citation>
    <scope>NUCLEOTIDE SEQUENCE</scope>
</reference>
<dbReference type="InterPro" id="IPR035901">
    <property type="entry name" value="GIY-YIG_endonuc_sf"/>
</dbReference>
<keyword evidence="2" id="KW-0227">DNA damage</keyword>
<dbReference type="InterPro" id="IPR047296">
    <property type="entry name" value="GIY-YIG_UvrC_Cho"/>
</dbReference>
<evidence type="ECO:0000256" key="3">
    <source>
        <dbReference type="ARBA" id="ARBA00022769"/>
    </source>
</evidence>
<dbReference type="PANTHER" id="PTHR30562:SF1">
    <property type="entry name" value="UVRABC SYSTEM PROTEIN C"/>
    <property type="match status" value="1"/>
</dbReference>
<dbReference type="Gene3D" id="1.10.150.20">
    <property type="entry name" value="5' to 3' exonuclease, C-terminal subdomain"/>
    <property type="match status" value="1"/>
</dbReference>
<dbReference type="CDD" id="cd10434">
    <property type="entry name" value="GIY-YIG_UvrC_Cho"/>
    <property type="match status" value="1"/>
</dbReference>
<dbReference type="PROSITE" id="PS50164">
    <property type="entry name" value="GIY_YIG"/>
    <property type="match status" value="1"/>
</dbReference>
<dbReference type="AlphaFoldDB" id="A0A3B1BNL7"/>
<protein>
    <submittedName>
        <fullName evidence="10">Excinuclease ABC subunit C</fullName>
    </submittedName>
</protein>
<evidence type="ECO:0000259" key="9">
    <source>
        <dbReference type="PROSITE" id="PS50165"/>
    </source>
</evidence>
<evidence type="ECO:0000256" key="5">
    <source>
        <dbReference type="ARBA" id="ARBA00023204"/>
    </source>
</evidence>
<dbReference type="Gene3D" id="3.40.1440.10">
    <property type="entry name" value="GIY-YIG endonuclease"/>
    <property type="match status" value="1"/>
</dbReference>
<dbReference type="Pfam" id="PF22920">
    <property type="entry name" value="UvrC_RNaseH"/>
    <property type="match status" value="1"/>
</dbReference>
<dbReference type="Pfam" id="PF02151">
    <property type="entry name" value="UVR"/>
    <property type="match status" value="1"/>
</dbReference>
<sequence>MKQAASPSSSPFDSSAFLKTLPGKPGVYRMRDETGTVIYVGKAINLKKRLASYFRKNLDSPKTKVLVSHIHAIEVTVTHTETEALLLENNLIKSLKPRYNVLYRDDKSYPSIFLSSQHDFPALAVHRGAQRRKGRYFGPYPSAGAVRETLNLLQKLFPVRQCEDSFYGNRSRACLQYQIKRCTAPCVGLISKQAYAEDVEHAVMFLQGKSHEVIDALVSSMEQAADKLDFEQAARYRDQIVSLRRIQEKQYISQEQGDFDVIAASTAGGLGCIQIFTIRGGRNLGNRSFFPRQVGMAMEQADTTDNAAALLDAFLPQHYLAAEGGQGSRDIPTEILLSHTPASMTLLEQALNVQEGRKIRLATRLRGQRARWLKMAQQNAEQALSLRLSSKANMLQRFEALQEALELADMPTRLECFDISHTMGEATVASCVVFDLNGPLKSDYRRFNIEDITGGDDYAAMRQALSRRYKRLKEGEAKLPDILFIDGGKGQLSQAQAVLEEQQIKGVLLVGIAKGPERKPGKEVLWLCQLDTSIDSDTGLLDTVREIILSADASALHLIQQIRDEAHRFAITGHRQRRQRTRNTSVLETIPGLGPKRRQVLLKQFGGLQEVARAGVEDLASVSRISPALAQLIYDAFHPDGNE</sequence>
<dbReference type="PROSITE" id="PS50165">
    <property type="entry name" value="UVRC"/>
    <property type="match status" value="1"/>
</dbReference>
<gene>
    <name evidence="10" type="ORF">MNBD_GAMMA24-1522</name>
</gene>
<proteinExistence type="inferred from homology"/>
<dbReference type="Pfam" id="PF14520">
    <property type="entry name" value="HHH_5"/>
    <property type="match status" value="1"/>
</dbReference>
<evidence type="ECO:0000256" key="4">
    <source>
        <dbReference type="ARBA" id="ARBA00022881"/>
    </source>
</evidence>
<dbReference type="InterPro" id="IPR036876">
    <property type="entry name" value="UVR_dom_sf"/>
</dbReference>
<dbReference type="Pfam" id="PF01541">
    <property type="entry name" value="GIY-YIG"/>
    <property type="match status" value="1"/>
</dbReference>
<dbReference type="FunFam" id="3.30.420.340:FF:000001">
    <property type="entry name" value="UvrABC system protein C"/>
    <property type="match status" value="1"/>
</dbReference>
<dbReference type="SUPFAM" id="SSF46600">
    <property type="entry name" value="C-terminal UvrC-binding domain of UvrB"/>
    <property type="match status" value="1"/>
</dbReference>
<feature type="domain" description="UvrC family homology region profile" evidence="9">
    <location>
        <begin position="261"/>
        <end position="499"/>
    </location>
</feature>
<dbReference type="GO" id="GO:0006289">
    <property type="term" value="P:nucleotide-excision repair"/>
    <property type="evidence" value="ECO:0007669"/>
    <property type="project" value="InterPro"/>
</dbReference>
<name>A0A3B1BNL7_9ZZZZ</name>
<keyword evidence="4" id="KW-0267">Excision nuclease</keyword>
<evidence type="ECO:0000313" key="10">
    <source>
        <dbReference type="EMBL" id="VAX13773.1"/>
    </source>
</evidence>
<organism evidence="10">
    <name type="scientific">hydrothermal vent metagenome</name>
    <dbReference type="NCBI Taxonomy" id="652676"/>
    <lineage>
        <taxon>unclassified sequences</taxon>
        <taxon>metagenomes</taxon>
        <taxon>ecological metagenomes</taxon>
    </lineage>
</organism>
<evidence type="ECO:0000259" key="7">
    <source>
        <dbReference type="PROSITE" id="PS50151"/>
    </source>
</evidence>
<evidence type="ECO:0000256" key="6">
    <source>
        <dbReference type="ARBA" id="ARBA00023236"/>
    </source>
</evidence>
<evidence type="ECO:0000256" key="1">
    <source>
        <dbReference type="ARBA" id="ARBA00022490"/>
    </source>
</evidence>
<dbReference type="HAMAP" id="MF_00203">
    <property type="entry name" value="UvrC"/>
    <property type="match status" value="1"/>
</dbReference>
<keyword evidence="1" id="KW-0963">Cytoplasm</keyword>
<dbReference type="InterPro" id="IPR038476">
    <property type="entry name" value="UvrC_RNase_H_dom_sf"/>
</dbReference>
<dbReference type="Gene3D" id="3.30.420.340">
    <property type="entry name" value="UvrC, RNAse H endonuclease domain"/>
    <property type="match status" value="1"/>
</dbReference>
<dbReference type="InterPro" id="IPR004791">
    <property type="entry name" value="UvrC"/>
</dbReference>
<dbReference type="SUPFAM" id="SSF47781">
    <property type="entry name" value="RuvA domain 2-like"/>
    <property type="match status" value="1"/>
</dbReference>
<dbReference type="InterPro" id="IPR000305">
    <property type="entry name" value="GIY-YIG_endonuc"/>
</dbReference>
<feature type="domain" description="UVR" evidence="7">
    <location>
        <begin position="211"/>
        <end position="246"/>
    </location>
</feature>